<evidence type="ECO:0000313" key="2">
    <source>
        <dbReference type="Proteomes" id="UP000234323"/>
    </source>
</evidence>
<dbReference type="AlphaFoldDB" id="A0A2I1GDQ9"/>
<organism evidence="1 2">
    <name type="scientific">Rhizophagus irregularis</name>
    <dbReference type="NCBI Taxonomy" id="588596"/>
    <lineage>
        <taxon>Eukaryota</taxon>
        <taxon>Fungi</taxon>
        <taxon>Fungi incertae sedis</taxon>
        <taxon>Mucoromycota</taxon>
        <taxon>Glomeromycotina</taxon>
        <taxon>Glomeromycetes</taxon>
        <taxon>Glomerales</taxon>
        <taxon>Glomeraceae</taxon>
        <taxon>Rhizophagus</taxon>
    </lineage>
</organism>
<name>A0A2I1GDQ9_9GLOM</name>
<dbReference type="VEuPathDB" id="FungiDB:RhiirFUN_001123"/>
<comment type="caution">
    <text evidence="1">The sequence shown here is derived from an EMBL/GenBank/DDBJ whole genome shotgun (WGS) entry which is preliminary data.</text>
</comment>
<accession>A0A2I1GDQ9</accession>
<reference evidence="1 2" key="1">
    <citation type="submission" date="2015-10" db="EMBL/GenBank/DDBJ databases">
        <title>Genome analyses suggest a sexual origin of heterokaryosis in a supposedly ancient asexual fungus.</title>
        <authorList>
            <person name="Ropars J."/>
            <person name="Sedzielewska K."/>
            <person name="Noel J."/>
            <person name="Charron P."/>
            <person name="Farinelli L."/>
            <person name="Marton T."/>
            <person name="Kruger M."/>
            <person name="Pelin A."/>
            <person name="Brachmann A."/>
            <person name="Corradi N."/>
        </authorList>
    </citation>
    <scope>NUCLEOTIDE SEQUENCE [LARGE SCALE GENOMIC DNA]</scope>
    <source>
        <strain evidence="1 2">A4</strain>
    </source>
</reference>
<dbReference type="Proteomes" id="UP000234323">
    <property type="component" value="Unassembled WGS sequence"/>
</dbReference>
<dbReference type="VEuPathDB" id="FungiDB:FUN_023077"/>
<keyword evidence="2" id="KW-1185">Reference proteome</keyword>
<evidence type="ECO:0000313" key="1">
    <source>
        <dbReference type="EMBL" id="PKY44744.1"/>
    </source>
</evidence>
<proteinExistence type="predicted"/>
<dbReference type="EMBL" id="LLXI01000343">
    <property type="protein sequence ID" value="PKY44744.1"/>
    <property type="molecule type" value="Genomic_DNA"/>
</dbReference>
<sequence>MGVFNVSKKLNEIETKVLKLTGESQIHGIKDLYTEEQATHAGNFQDHEDYNEGTSDDVIEITDLEDVLADATSDNAEVIPTNGGKKQKLQIPKNDQLKSFLLLLHLLPTFAISKYPPYNNAESHKDASDDLEEIDTETLLGKIILRRSKTTDI</sequence>
<gene>
    <name evidence="1" type="ORF">RhiirA4_459135</name>
</gene>
<protein>
    <submittedName>
        <fullName evidence="1">Uncharacterized protein</fullName>
    </submittedName>
</protein>